<evidence type="ECO:0000259" key="2">
    <source>
        <dbReference type="Pfam" id="PF18962"/>
    </source>
</evidence>
<dbReference type="Proteomes" id="UP000244937">
    <property type="component" value="Chromosome"/>
</dbReference>
<sequence>MKHYNVFVVTFDLNKNQPFMKKITISLCLMLYSLGYSQQPAAPADSPTLPQSDVISMFSNAYSNVPVDTWQTSWSAATVEDVQIAGNDVKKYTGLSFVGIETVANQLDITSMTYFNIDVWSPDFPLFKVKLVDFGADAAFGGGDDREHEITFNAPAQSQWVHLHIPLSEFENLTTRQHIAQLILVGGSATVFVDNVYFSNEVTIPVVTDPVTAAPDPTTPASDVMSLFSNVYTNVAVDTWRTSWSDATLADVQVAGNDVKKYTGLNFVGIETVAQQLDITGMTHFNVDVWSPNFTVFKVKLVDFGADAAFGGGDDTEHEITFNSPALSQWVTLHIPLTDFTNLMGRQHIAQLIFVGGGGKVYVDNVYFSNETTVPPVTDPLTAAPNPVLPQTDVMSLFSNVYTNVPVDTWHTSWSSAALEDVQVAGNDTKKYTSLVFVGVETVAQELDITGMSHFNVDVWSPDFTVFKVKLVDFGNDGAFGGGDDTEHEITFDNPSQGQWVTLHIPLSDFANLMGRQHIAQLIFASSNAKVYVDNVYFSDEVVTPPVTDPLTAAPDPVLPQTDVMSLFSNVYTDVPVDTWQTSWSAATLEDVQIAGNDTKKYTGLSFVGVETVANQLNITDMTVFNVDVWSPDFTVFKVKLVDFGADAAFGGGDDKEHEITFNAPAQGQWVSLHIPLTEFENLTTREHIAQLIFASSGAKVYVDNVYFSNEPIIVIPTDPMVAAPDPTLPEAQVMSMFSNAYTNVAVDTWRTSWSDATLADVQVDGNDTKKYTGLNFVGVETVAQQLDITGMTHFNVDVWSPNFSVFKVKLVDFGADAAFGGGDDTEHEITFNGLTLSDWNTIQIPLSDFTNLMGRQHIAQLIFASNGAKVYVDNVYFSTDQLGVGENESVKMTMYPNPATTSVQLSAQQNIDNVVIFNAIGQKVISLTPAAMNISVDVSRLHAGIYFVNATSQGKTASQKLIIK</sequence>
<accession>A0A2S1SK26</accession>
<dbReference type="Gene3D" id="2.60.120.430">
    <property type="entry name" value="Galactose-binding lectin"/>
    <property type="match status" value="5"/>
</dbReference>
<dbReference type="Pfam" id="PF18962">
    <property type="entry name" value="Por_Secre_tail"/>
    <property type="match status" value="1"/>
</dbReference>
<keyword evidence="4" id="KW-1185">Reference proteome</keyword>
<gene>
    <name evidence="3" type="ORF">HYN49_12875</name>
</gene>
<name>A0A2S1SK26_9FLAO</name>
<proteinExistence type="predicted"/>
<evidence type="ECO:0000313" key="3">
    <source>
        <dbReference type="EMBL" id="AWI26719.1"/>
    </source>
</evidence>
<protein>
    <recommendedName>
        <fullName evidence="2">Secretion system C-terminal sorting domain-containing protein</fullName>
    </recommendedName>
</protein>
<evidence type="ECO:0000256" key="1">
    <source>
        <dbReference type="ARBA" id="ARBA00022729"/>
    </source>
</evidence>
<dbReference type="InterPro" id="IPR026444">
    <property type="entry name" value="Secre_tail"/>
</dbReference>
<keyword evidence="1" id="KW-0732">Signal</keyword>
<organism evidence="3 4">
    <name type="scientific">Flavobacterium pallidum</name>
    <dbReference type="NCBI Taxonomy" id="2172098"/>
    <lineage>
        <taxon>Bacteria</taxon>
        <taxon>Pseudomonadati</taxon>
        <taxon>Bacteroidota</taxon>
        <taxon>Flavobacteriia</taxon>
        <taxon>Flavobacteriales</taxon>
        <taxon>Flavobacteriaceae</taxon>
        <taxon>Flavobacterium</taxon>
    </lineage>
</organism>
<dbReference type="NCBIfam" id="TIGR04183">
    <property type="entry name" value="Por_Secre_tail"/>
    <property type="match status" value="1"/>
</dbReference>
<dbReference type="EMBL" id="CP029187">
    <property type="protein sequence ID" value="AWI26719.1"/>
    <property type="molecule type" value="Genomic_DNA"/>
</dbReference>
<evidence type="ECO:0000313" key="4">
    <source>
        <dbReference type="Proteomes" id="UP000244937"/>
    </source>
</evidence>
<reference evidence="3 4" key="1">
    <citation type="submission" date="2018-05" db="EMBL/GenBank/DDBJ databases">
        <title>Genome sequencing of Flavobacterium sp. HYN0049.</title>
        <authorList>
            <person name="Yi H."/>
            <person name="Baek C."/>
        </authorList>
    </citation>
    <scope>NUCLEOTIDE SEQUENCE [LARGE SCALE GENOMIC DNA]</scope>
    <source>
        <strain evidence="3 4">HYN0049</strain>
    </source>
</reference>
<dbReference type="KEGG" id="fpal:HYN49_12875"/>
<feature type="domain" description="Secretion system C-terminal sorting" evidence="2">
    <location>
        <begin position="895"/>
        <end position="964"/>
    </location>
</feature>
<dbReference type="AlphaFoldDB" id="A0A2S1SK26"/>